<feature type="region of interest" description="Disordered" evidence="1">
    <location>
        <begin position="233"/>
        <end position="257"/>
    </location>
</feature>
<evidence type="ECO:0000256" key="1">
    <source>
        <dbReference type="SAM" id="MobiDB-lite"/>
    </source>
</evidence>
<proteinExistence type="predicted"/>
<accession>A0A0S4IY27</accession>
<protein>
    <submittedName>
        <fullName evidence="2">Uncharacterized protein</fullName>
    </submittedName>
</protein>
<keyword evidence="3" id="KW-1185">Reference proteome</keyword>
<name>A0A0S4IY27_BODSA</name>
<organism evidence="2 3">
    <name type="scientific">Bodo saltans</name>
    <name type="common">Flagellated protozoan</name>
    <dbReference type="NCBI Taxonomy" id="75058"/>
    <lineage>
        <taxon>Eukaryota</taxon>
        <taxon>Discoba</taxon>
        <taxon>Euglenozoa</taxon>
        <taxon>Kinetoplastea</taxon>
        <taxon>Metakinetoplastina</taxon>
        <taxon>Eubodonida</taxon>
        <taxon>Bodonidae</taxon>
        <taxon>Bodo</taxon>
    </lineage>
</organism>
<dbReference type="EMBL" id="CYKH01000673">
    <property type="protein sequence ID" value="CUG14746.1"/>
    <property type="molecule type" value="Genomic_DNA"/>
</dbReference>
<feature type="compositionally biased region" description="Low complexity" evidence="1">
    <location>
        <begin position="242"/>
        <end position="257"/>
    </location>
</feature>
<reference evidence="3" key="1">
    <citation type="submission" date="2015-09" db="EMBL/GenBank/DDBJ databases">
        <authorList>
            <consortium name="Pathogen Informatics"/>
        </authorList>
    </citation>
    <scope>NUCLEOTIDE SEQUENCE [LARGE SCALE GENOMIC DNA]</scope>
    <source>
        <strain evidence="3">Lake Konstanz</strain>
    </source>
</reference>
<dbReference type="AlphaFoldDB" id="A0A0S4IY27"/>
<dbReference type="VEuPathDB" id="TriTrypDB:BSAL_74975"/>
<dbReference type="Proteomes" id="UP000051952">
    <property type="component" value="Unassembled WGS sequence"/>
</dbReference>
<sequence>MDEALRYRLRMQRLADNVAQDPASFVATCASLGFAAGAMQQRRHQNYNVLYRKFAMFSLKEAPKLRSFVHRFSRGEEQQHVGASSSMMSAALHNSVVEPPTTSQQQQVLPPPPPSVPPSVVIDEHLLWHGLYTLFESMTLLEEKKKNESERRCCSRALSLATTRELEQPHVDTDDDRLLSGGTSMLHSITAVASEISAAEKDSSAKLYRLCRVGSIGQQHGGSREELGLLEEDDDGVSNHAPSLSPSPSTTTTTTSTSLSMMARAVSSLPRGVWQDLHGTQCDRRLLVSMSLENENHNFNTPDNNDTVGKERSPSMMMTRLHGEDLFEVQVNESFSSYF</sequence>
<evidence type="ECO:0000313" key="3">
    <source>
        <dbReference type="Proteomes" id="UP000051952"/>
    </source>
</evidence>
<gene>
    <name evidence="2" type="ORF">BSAL_74975</name>
</gene>
<evidence type="ECO:0000313" key="2">
    <source>
        <dbReference type="EMBL" id="CUG14746.1"/>
    </source>
</evidence>